<keyword evidence="2" id="KW-1185">Reference proteome</keyword>
<protein>
    <submittedName>
        <fullName evidence="1">Uncharacterized protein</fullName>
    </submittedName>
</protein>
<gene>
    <name evidence="1" type="ORF">GCM10023116_13910</name>
</gene>
<evidence type="ECO:0000313" key="1">
    <source>
        <dbReference type="EMBL" id="GAA4649117.1"/>
    </source>
</evidence>
<organism evidence="1 2">
    <name type="scientific">Kistimonas scapharcae</name>
    <dbReference type="NCBI Taxonomy" id="1036133"/>
    <lineage>
        <taxon>Bacteria</taxon>
        <taxon>Pseudomonadati</taxon>
        <taxon>Pseudomonadota</taxon>
        <taxon>Gammaproteobacteria</taxon>
        <taxon>Oceanospirillales</taxon>
        <taxon>Endozoicomonadaceae</taxon>
        <taxon>Kistimonas</taxon>
    </lineage>
</organism>
<dbReference type="EMBL" id="BAABFL010000121">
    <property type="protein sequence ID" value="GAA4649117.1"/>
    <property type="molecule type" value="Genomic_DNA"/>
</dbReference>
<name>A0ABP8UZT0_9GAMM</name>
<comment type="caution">
    <text evidence="1">The sequence shown here is derived from an EMBL/GenBank/DDBJ whole genome shotgun (WGS) entry which is preliminary data.</text>
</comment>
<accession>A0ABP8UZT0</accession>
<proteinExistence type="predicted"/>
<dbReference type="Proteomes" id="UP001500604">
    <property type="component" value="Unassembled WGS sequence"/>
</dbReference>
<reference evidence="2" key="1">
    <citation type="journal article" date="2019" name="Int. J. Syst. Evol. Microbiol.">
        <title>The Global Catalogue of Microorganisms (GCM) 10K type strain sequencing project: providing services to taxonomists for standard genome sequencing and annotation.</title>
        <authorList>
            <consortium name="The Broad Institute Genomics Platform"/>
            <consortium name="The Broad Institute Genome Sequencing Center for Infectious Disease"/>
            <person name="Wu L."/>
            <person name="Ma J."/>
        </authorList>
    </citation>
    <scope>NUCLEOTIDE SEQUENCE [LARGE SCALE GENOMIC DNA]</scope>
    <source>
        <strain evidence="2">JCM 17805</strain>
    </source>
</reference>
<sequence>MEMAAASEDLCKAITPLLQSVSCPVPGLYAPLLRRCCLPGVKPPFLKLLTGLRRFCHNWRQYP</sequence>
<evidence type="ECO:0000313" key="2">
    <source>
        <dbReference type="Proteomes" id="UP001500604"/>
    </source>
</evidence>